<reference evidence="2" key="2">
    <citation type="submission" date="2024-06" db="EMBL/GenBank/DDBJ databases">
        <authorList>
            <person name="Petrova K.O."/>
            <person name="Toshchakov S.V."/>
            <person name="Boltjanskaja Y.V."/>
            <person name="Kevbrin V."/>
        </authorList>
    </citation>
    <scope>NUCLEOTIDE SEQUENCE</scope>
    <source>
        <strain evidence="2">Z-910T</strain>
    </source>
</reference>
<evidence type="ECO:0008006" key="3">
    <source>
        <dbReference type="Google" id="ProtNLM"/>
    </source>
</evidence>
<dbReference type="EMBL" id="CP158367">
    <property type="protein sequence ID" value="XBX74664.1"/>
    <property type="molecule type" value="Genomic_DNA"/>
</dbReference>
<dbReference type="AlphaFoldDB" id="A0AAU7VKS0"/>
<dbReference type="RefSeq" id="WP_350343413.1">
    <property type="nucleotide sequence ID" value="NZ_CP158367.1"/>
</dbReference>
<reference evidence="2" key="1">
    <citation type="journal article" date="2013" name="Extremophiles">
        <title>Proteinivorax tanatarense gen. nov., sp. nov., an anaerobic, haloalkaliphilic, proteolytic bacterium isolated from a decaying algal bloom, and proposal of Proteinivoraceae fam. nov.</title>
        <authorList>
            <person name="Kevbrin V."/>
            <person name="Boltyanskaya Y."/>
            <person name="Zhilina T."/>
            <person name="Kolganova T."/>
            <person name="Lavrentjeva E."/>
            <person name="Kuznetsov B."/>
        </authorList>
    </citation>
    <scope>NUCLEOTIDE SEQUENCE</scope>
    <source>
        <strain evidence="2">Z-910T</strain>
    </source>
</reference>
<protein>
    <recommendedName>
        <fullName evidence="3">Secreted protein</fullName>
    </recommendedName>
</protein>
<organism evidence="2">
    <name type="scientific">Proteinivorax tanatarense</name>
    <dbReference type="NCBI Taxonomy" id="1260629"/>
    <lineage>
        <taxon>Bacteria</taxon>
        <taxon>Bacillati</taxon>
        <taxon>Bacillota</taxon>
        <taxon>Clostridia</taxon>
        <taxon>Eubacteriales</taxon>
        <taxon>Proteinivoracaceae</taxon>
        <taxon>Proteinivorax</taxon>
    </lineage>
</organism>
<feature type="chain" id="PRO_5043459401" description="Secreted protein" evidence="1">
    <location>
        <begin position="23"/>
        <end position="49"/>
    </location>
</feature>
<feature type="signal peptide" evidence="1">
    <location>
        <begin position="1"/>
        <end position="22"/>
    </location>
</feature>
<evidence type="ECO:0000256" key="1">
    <source>
        <dbReference type="SAM" id="SignalP"/>
    </source>
</evidence>
<evidence type="ECO:0000313" key="2">
    <source>
        <dbReference type="EMBL" id="XBX74664.1"/>
    </source>
</evidence>
<proteinExistence type="predicted"/>
<name>A0AAU7VKS0_9FIRM</name>
<keyword evidence="1" id="KW-0732">Signal</keyword>
<sequence length="49" mass="5554">MKTKLGLLSIALAFATFISLNAMQLDNEIIIVEDEEPEYEWNTIGNQLL</sequence>
<accession>A0AAU7VKS0</accession>
<gene>
    <name evidence="2" type="ORF">PRVXT_002722</name>
</gene>